<organism evidence="8 9">
    <name type="scientific">Lepidopterella palustris CBS 459.81</name>
    <dbReference type="NCBI Taxonomy" id="1314670"/>
    <lineage>
        <taxon>Eukaryota</taxon>
        <taxon>Fungi</taxon>
        <taxon>Dikarya</taxon>
        <taxon>Ascomycota</taxon>
        <taxon>Pezizomycotina</taxon>
        <taxon>Dothideomycetes</taxon>
        <taxon>Pleosporomycetidae</taxon>
        <taxon>Mytilinidiales</taxon>
        <taxon>Argynnaceae</taxon>
        <taxon>Lepidopterella</taxon>
    </lineage>
</organism>
<feature type="region of interest" description="Disordered" evidence="7">
    <location>
        <begin position="275"/>
        <end position="389"/>
    </location>
</feature>
<evidence type="ECO:0000256" key="1">
    <source>
        <dbReference type="ARBA" id="ARBA00004123"/>
    </source>
</evidence>
<gene>
    <name evidence="8" type="ORF">K432DRAFT_421729</name>
</gene>
<keyword evidence="9" id="KW-1185">Reference proteome</keyword>
<feature type="region of interest" description="Disordered" evidence="7">
    <location>
        <begin position="553"/>
        <end position="581"/>
    </location>
</feature>
<feature type="compositionally biased region" description="Basic and acidic residues" evidence="7">
    <location>
        <begin position="78"/>
        <end position="94"/>
    </location>
</feature>
<evidence type="ECO:0000256" key="2">
    <source>
        <dbReference type="ARBA" id="ARBA00008320"/>
    </source>
</evidence>
<dbReference type="AlphaFoldDB" id="A0A8E2EKC5"/>
<reference evidence="8 9" key="1">
    <citation type="journal article" date="2016" name="Nat. Commun.">
        <title>Ectomycorrhizal ecology is imprinted in the genome of the dominant symbiotic fungus Cenococcum geophilum.</title>
        <authorList>
            <consortium name="DOE Joint Genome Institute"/>
            <person name="Peter M."/>
            <person name="Kohler A."/>
            <person name="Ohm R.A."/>
            <person name="Kuo A."/>
            <person name="Krutzmann J."/>
            <person name="Morin E."/>
            <person name="Arend M."/>
            <person name="Barry K.W."/>
            <person name="Binder M."/>
            <person name="Choi C."/>
            <person name="Clum A."/>
            <person name="Copeland A."/>
            <person name="Grisel N."/>
            <person name="Haridas S."/>
            <person name="Kipfer T."/>
            <person name="LaButti K."/>
            <person name="Lindquist E."/>
            <person name="Lipzen A."/>
            <person name="Maire R."/>
            <person name="Meier B."/>
            <person name="Mihaltcheva S."/>
            <person name="Molinier V."/>
            <person name="Murat C."/>
            <person name="Poggeler S."/>
            <person name="Quandt C.A."/>
            <person name="Sperisen C."/>
            <person name="Tritt A."/>
            <person name="Tisserant E."/>
            <person name="Crous P.W."/>
            <person name="Henrissat B."/>
            <person name="Nehls U."/>
            <person name="Egli S."/>
            <person name="Spatafora J.W."/>
            <person name="Grigoriev I.V."/>
            <person name="Martin F.M."/>
        </authorList>
    </citation>
    <scope>NUCLEOTIDE SEQUENCE [LARGE SCALE GENOMIC DNA]</scope>
    <source>
        <strain evidence="8 9">CBS 459.81</strain>
    </source>
</reference>
<protein>
    <recommendedName>
        <fullName evidence="3">tRNA (adenine(58)-N(1))-methyltransferase non-catalytic subunit TRM6</fullName>
    </recommendedName>
    <alternativeName>
        <fullName evidence="6">tRNA(m1A58)-methyltransferase subunit TRM6</fullName>
    </alternativeName>
</protein>
<dbReference type="InterPro" id="IPR017423">
    <property type="entry name" value="TRM6"/>
</dbReference>
<keyword evidence="5" id="KW-0539">Nucleus</keyword>
<comment type="similarity">
    <text evidence="2">Belongs to the TRM6/GCD10 family.</text>
</comment>
<dbReference type="PANTHER" id="PTHR12945">
    <property type="entry name" value="TRANSLATION INITIATION FACTOR EIF3-RELATED"/>
    <property type="match status" value="1"/>
</dbReference>
<accession>A0A8E2EKC5</accession>
<evidence type="ECO:0000256" key="4">
    <source>
        <dbReference type="ARBA" id="ARBA00022694"/>
    </source>
</evidence>
<comment type="subcellular location">
    <subcellularLocation>
        <location evidence="1">Nucleus</location>
    </subcellularLocation>
</comment>
<feature type="compositionally biased region" description="Pro residues" evidence="7">
    <location>
        <begin position="350"/>
        <end position="359"/>
    </location>
</feature>
<dbReference type="GO" id="GO:0030488">
    <property type="term" value="P:tRNA methylation"/>
    <property type="evidence" value="ECO:0007669"/>
    <property type="project" value="InterPro"/>
</dbReference>
<evidence type="ECO:0000256" key="3">
    <source>
        <dbReference type="ARBA" id="ARBA00021704"/>
    </source>
</evidence>
<dbReference type="PANTHER" id="PTHR12945:SF0">
    <property type="entry name" value="TRNA (ADENINE(58)-N(1))-METHYLTRANSFERASE NON-CATALYTIC SUBUNIT TRM6"/>
    <property type="match status" value="1"/>
</dbReference>
<dbReference type="GO" id="GO:0031515">
    <property type="term" value="C:tRNA (m1A) methyltransferase complex"/>
    <property type="evidence" value="ECO:0007669"/>
    <property type="project" value="InterPro"/>
</dbReference>
<keyword evidence="4" id="KW-0819">tRNA processing</keyword>
<evidence type="ECO:0000313" key="8">
    <source>
        <dbReference type="EMBL" id="OCK85461.1"/>
    </source>
</evidence>
<name>A0A8E2EKC5_9PEZI</name>
<feature type="compositionally biased region" description="Acidic residues" evidence="7">
    <location>
        <begin position="565"/>
        <end position="579"/>
    </location>
</feature>
<proteinExistence type="inferred from homology"/>
<feature type="compositionally biased region" description="Basic and acidic residues" evidence="7">
    <location>
        <begin position="285"/>
        <end position="295"/>
    </location>
</feature>
<dbReference type="Proteomes" id="UP000250266">
    <property type="component" value="Unassembled WGS sequence"/>
</dbReference>
<dbReference type="GO" id="GO:0005634">
    <property type="term" value="C:nucleus"/>
    <property type="evidence" value="ECO:0007669"/>
    <property type="project" value="UniProtKB-SubCell"/>
</dbReference>
<dbReference type="OrthoDB" id="10254665at2759"/>
<feature type="region of interest" description="Disordered" evidence="7">
    <location>
        <begin position="78"/>
        <end position="99"/>
    </location>
</feature>
<evidence type="ECO:0000256" key="5">
    <source>
        <dbReference type="ARBA" id="ARBA00023242"/>
    </source>
</evidence>
<evidence type="ECO:0000313" key="9">
    <source>
        <dbReference type="Proteomes" id="UP000250266"/>
    </source>
</evidence>
<sequence length="657" mass="72126">MHSYIRPNTYIALRLPSGTLKVLEIIPNTTISIGKFGAFPSNLLLGRPYYLTFELLDKDEGRATTELRVVPASELHAESFAEDHATPAESRDEPAEGGGEFDIVGEDGELIMRSNRLTVDDPSRQKLSMDEIEELKKAGTGSGKEIIAKIMASHMAIDEKTPFSLAKYTLRKSKKYLRRFTALPMDVSLLSQYILEKEAHRVMELREEMLGLIGSWANVHCAASSRVVSSPDGRGMIGGGRWLVVDDTGGMVVAALAERMGILYPEETLDDGDEDLEQEQGQHQVPEDPTKERKLSSGQDGPGQSAAADTGTDVMMVDAPSPEPPQLLSETLQSDRSNPPNRRSDNTAPSSPPKLPSPELPGRASDGSAKETTDHTHQKSRQPRPIKPQMSALTNTLTVIHSNAQPNLGLLKYFSFDATSPVPTHPLYTNLKTLSWLQLLHPSEDASSIEPEVVPDSVLATWKSGKRGTYYRKRRRWERTSRVVKETRAGGFDGLVVASYMEPAAILRACVPLLRGAAMVVVYSPTVEPLVELSDFHSKERRVAYLARQNNGIENGKNGKRNVEEGAENNEEDGGEADSDFPVNPTLLLAPMLQTARARRWQVLPGRTHPMMTSRGGAEGYLFTATRVLPVEGKVEARGRFRAGKKRKVASDATAST</sequence>
<dbReference type="Pfam" id="PF04189">
    <property type="entry name" value="Gcd10p"/>
    <property type="match status" value="1"/>
</dbReference>
<feature type="compositionally biased region" description="Basic and acidic residues" evidence="7">
    <location>
        <begin position="368"/>
        <end position="377"/>
    </location>
</feature>
<feature type="compositionally biased region" description="Polar residues" evidence="7">
    <location>
        <begin position="328"/>
        <end position="341"/>
    </location>
</feature>
<evidence type="ECO:0000256" key="7">
    <source>
        <dbReference type="SAM" id="MobiDB-lite"/>
    </source>
</evidence>
<evidence type="ECO:0000256" key="6">
    <source>
        <dbReference type="ARBA" id="ARBA00032319"/>
    </source>
</evidence>
<dbReference type="EMBL" id="KV744818">
    <property type="protein sequence ID" value="OCK85461.1"/>
    <property type="molecule type" value="Genomic_DNA"/>
</dbReference>